<evidence type="ECO:0000313" key="1">
    <source>
        <dbReference type="EMBL" id="KAK6764298.1"/>
    </source>
</evidence>
<sequence>MLNNFTREQWQGFTEIRDMTTRGNMRFSVSDKSGEFVVLSEALDREITNPHLQDETIYRRVTETEFLVQCKRVNHVWMSIDNAAGLDEQFVSHLKLDKPTCAVFYNLPKPDEMNSTAATFKVRPIINFVVGPTDRTSWFPK</sequence>
<comment type="caution">
    <text evidence="1">The sequence shown here is derived from an EMBL/GenBank/DDBJ whole genome shotgun (WGS) entry which is preliminary data.</text>
</comment>
<organism evidence="1 2">
    <name type="scientific">Necator americanus</name>
    <name type="common">Human hookworm</name>
    <dbReference type="NCBI Taxonomy" id="51031"/>
    <lineage>
        <taxon>Eukaryota</taxon>
        <taxon>Metazoa</taxon>
        <taxon>Ecdysozoa</taxon>
        <taxon>Nematoda</taxon>
        <taxon>Chromadorea</taxon>
        <taxon>Rhabditida</taxon>
        <taxon>Rhabditina</taxon>
        <taxon>Rhabditomorpha</taxon>
        <taxon>Strongyloidea</taxon>
        <taxon>Ancylostomatidae</taxon>
        <taxon>Bunostominae</taxon>
        <taxon>Necator</taxon>
    </lineage>
</organism>
<protein>
    <submittedName>
        <fullName evidence="1">Uncharacterized protein</fullName>
    </submittedName>
</protein>
<proteinExistence type="predicted"/>
<dbReference type="Proteomes" id="UP001303046">
    <property type="component" value="Unassembled WGS sequence"/>
</dbReference>
<name>A0ABR1EP17_NECAM</name>
<accession>A0ABR1EP17</accession>
<keyword evidence="2" id="KW-1185">Reference proteome</keyword>
<evidence type="ECO:0000313" key="2">
    <source>
        <dbReference type="Proteomes" id="UP001303046"/>
    </source>
</evidence>
<reference evidence="1 2" key="1">
    <citation type="submission" date="2023-08" db="EMBL/GenBank/DDBJ databases">
        <title>A Necator americanus chromosomal reference genome.</title>
        <authorList>
            <person name="Ilik V."/>
            <person name="Petrzelkova K.J."/>
            <person name="Pardy F."/>
            <person name="Fuh T."/>
            <person name="Niatou-Singa F.S."/>
            <person name="Gouil Q."/>
            <person name="Baker L."/>
            <person name="Ritchie M.E."/>
            <person name="Jex A.R."/>
            <person name="Gazzola D."/>
            <person name="Li H."/>
            <person name="Toshio Fujiwara R."/>
            <person name="Zhan B."/>
            <person name="Aroian R.V."/>
            <person name="Pafco B."/>
            <person name="Schwarz E.M."/>
        </authorList>
    </citation>
    <scope>NUCLEOTIDE SEQUENCE [LARGE SCALE GENOMIC DNA]</scope>
    <source>
        <strain evidence="1 2">Aroian</strain>
        <tissue evidence="1">Whole animal</tissue>
    </source>
</reference>
<gene>
    <name evidence="1" type="primary">Necator_chrX.g24736</name>
    <name evidence="1" type="ORF">RB195_024571</name>
</gene>
<dbReference type="EMBL" id="JAVFWL010000006">
    <property type="protein sequence ID" value="KAK6764298.1"/>
    <property type="molecule type" value="Genomic_DNA"/>
</dbReference>